<dbReference type="EMBL" id="JAENSR010000003">
    <property type="protein sequence ID" value="MBK3460176.1"/>
    <property type="molecule type" value="Genomic_DNA"/>
</dbReference>
<dbReference type="Proteomes" id="UP000620382">
    <property type="component" value="Unassembled WGS sequence"/>
</dbReference>
<accession>A0ABS1GT72</accession>
<proteinExistence type="predicted"/>
<name>A0ABS1GT72_9PSED</name>
<evidence type="ECO:0000313" key="2">
    <source>
        <dbReference type="Proteomes" id="UP000620382"/>
    </source>
</evidence>
<gene>
    <name evidence="1" type="ORF">JJD71_14000</name>
</gene>
<sequence length="57" mass="6735">MSMDFFTRLPLHGETRFLPGDPHLEENYRLGEHIRPHFRHLRQPAARHPAHPSEQVA</sequence>
<evidence type="ECO:0000313" key="1">
    <source>
        <dbReference type="EMBL" id="MBK3460176.1"/>
    </source>
</evidence>
<organism evidence="1 2">
    <name type="scientific">Pseudomonas haemolytica</name>
    <dbReference type="NCBI Taxonomy" id="2600065"/>
    <lineage>
        <taxon>Bacteria</taxon>
        <taxon>Pseudomonadati</taxon>
        <taxon>Pseudomonadota</taxon>
        <taxon>Gammaproteobacteria</taxon>
        <taxon>Pseudomonadales</taxon>
        <taxon>Pseudomonadaceae</taxon>
        <taxon>Pseudomonas</taxon>
    </lineage>
</organism>
<dbReference type="RefSeq" id="WP_198809722.1">
    <property type="nucleotide sequence ID" value="NZ_JAEKCT010000016.1"/>
</dbReference>
<keyword evidence="2" id="KW-1185">Reference proteome</keyword>
<comment type="caution">
    <text evidence="1">The sequence shown here is derived from an EMBL/GenBank/DDBJ whole genome shotgun (WGS) entry which is preliminary data.</text>
</comment>
<protein>
    <submittedName>
        <fullName evidence="1">Uncharacterized protein</fullName>
    </submittedName>
</protein>
<reference evidence="1 2" key="1">
    <citation type="submission" date="2021-01" db="EMBL/GenBank/DDBJ databases">
        <title>Antibiotic resistance and phylogeny of Pseudomonas spp. isolated over three decades from chicken meat in the Norwegian food chain.</title>
        <authorList>
            <person name="Moen B."/>
        </authorList>
    </citation>
    <scope>NUCLEOTIDE SEQUENCE [LARGE SCALE GENOMIC DNA]</scope>
    <source>
        <strain evidence="1 2">MF6766</strain>
    </source>
</reference>